<evidence type="ECO:0000313" key="7">
    <source>
        <dbReference type="Proteomes" id="UP000019151"/>
    </source>
</evidence>
<dbReference type="InParanoid" id="W0RHH6"/>
<dbReference type="KEGG" id="gba:J421_2238"/>
<name>W0RHH6_9BACT</name>
<sequence>MAHRDVIVVGASAGGVEVLKTLTAGLPRDFDAAVLIVLHIAASSPSVLPTLLRRGAVLPVAFAGDGEPLERGRIYLAPPDRHLVVEPGLLRLTRAPRENHSRPAIDPLFRSAALAYGRRVVGVILSGRLDDGTAGLWAVKDRGGTTVVQDPDDAQHPDMPRNALHYTRADHVVPADALPDLLVRLVREPLPDADERPAARELELEVRIAMEGNPLREGVMSLGPVSPYTCPECHGALVRVDESDIPRFRCHTGHAFSLDSLLAVLTENVETALWNALRAVEESILLLREAADRESGAGGARFEEKAREAEARAATIRETVLRHQALSLESVRAAVLGADRHAVLGGTDR</sequence>
<protein>
    <recommendedName>
        <fullName evidence="2">protein-glutamate methylesterase</fullName>
        <ecNumber evidence="2">3.1.1.61</ecNumber>
    </recommendedName>
</protein>
<dbReference type="InterPro" id="IPR035909">
    <property type="entry name" value="CheB_C"/>
</dbReference>
<dbReference type="PANTHER" id="PTHR42872:SF6">
    <property type="entry name" value="PROTEIN-GLUTAMATE METHYLESTERASE_PROTEIN-GLUTAMINE GLUTAMINASE"/>
    <property type="match status" value="1"/>
</dbReference>
<dbReference type="HOGENOM" id="CLU_000445_51_1_0"/>
<dbReference type="Gene3D" id="3.40.50.180">
    <property type="entry name" value="Methylesterase CheB, C-terminal domain"/>
    <property type="match status" value="1"/>
</dbReference>
<dbReference type="InterPro" id="IPR000673">
    <property type="entry name" value="Sig_transdc_resp-reg_Me-estase"/>
</dbReference>
<dbReference type="Proteomes" id="UP000019151">
    <property type="component" value="Chromosome"/>
</dbReference>
<evidence type="ECO:0000256" key="3">
    <source>
        <dbReference type="ARBA" id="ARBA00048267"/>
    </source>
</evidence>
<feature type="active site" evidence="4">
    <location>
        <position position="39"/>
    </location>
</feature>
<dbReference type="GO" id="GO:0000156">
    <property type="term" value="F:phosphorelay response regulator activity"/>
    <property type="evidence" value="ECO:0007669"/>
    <property type="project" value="InterPro"/>
</dbReference>
<evidence type="ECO:0000256" key="4">
    <source>
        <dbReference type="PROSITE-ProRule" id="PRU00050"/>
    </source>
</evidence>
<dbReference type="EMBL" id="CP007128">
    <property type="protein sequence ID" value="AHG89775.1"/>
    <property type="molecule type" value="Genomic_DNA"/>
</dbReference>
<proteinExistence type="predicted"/>
<dbReference type="PANTHER" id="PTHR42872">
    <property type="entry name" value="PROTEIN-GLUTAMATE METHYLESTERASE/PROTEIN-GLUTAMINE GLUTAMINASE"/>
    <property type="match status" value="1"/>
</dbReference>
<dbReference type="GO" id="GO:0006935">
    <property type="term" value="P:chemotaxis"/>
    <property type="evidence" value="ECO:0007669"/>
    <property type="project" value="UniProtKB-UniRule"/>
</dbReference>
<gene>
    <name evidence="6" type="ORF">J421_2238</name>
</gene>
<organism evidence="6 7">
    <name type="scientific">Gemmatirosa kalamazoonensis</name>
    <dbReference type="NCBI Taxonomy" id="861299"/>
    <lineage>
        <taxon>Bacteria</taxon>
        <taxon>Pseudomonadati</taxon>
        <taxon>Gemmatimonadota</taxon>
        <taxon>Gemmatimonadia</taxon>
        <taxon>Gemmatimonadales</taxon>
        <taxon>Gemmatimonadaceae</taxon>
        <taxon>Gemmatirosa</taxon>
    </lineage>
</organism>
<feature type="domain" description="CheB-type methylesterase" evidence="5">
    <location>
        <begin position="1"/>
        <end position="189"/>
    </location>
</feature>
<dbReference type="InterPro" id="IPR011247">
    <property type="entry name" value="Chemotax_prot-Glu_Me-esterase"/>
</dbReference>
<evidence type="ECO:0000256" key="1">
    <source>
        <dbReference type="ARBA" id="ARBA00022801"/>
    </source>
</evidence>
<accession>W0RHH6</accession>
<dbReference type="RefSeq" id="WP_025411261.1">
    <property type="nucleotide sequence ID" value="NZ_CP007128.1"/>
</dbReference>
<dbReference type="PIRSF" id="PIRSF036461">
    <property type="entry name" value="Chmtx_methlestr"/>
    <property type="match status" value="1"/>
</dbReference>
<reference evidence="6 7" key="1">
    <citation type="journal article" date="2014" name="Genome Announc.">
        <title>Genome Sequence and Methylome of Soil Bacterium Gemmatirosa kalamazoonensis KBS708T, a Member of the Rarely Cultivated Gemmatimonadetes Phylum.</title>
        <authorList>
            <person name="Debruyn J.M."/>
            <person name="Radosevich M."/>
            <person name="Wommack K.E."/>
            <person name="Polson S.W."/>
            <person name="Hauser L.J."/>
            <person name="Fawaz M.N."/>
            <person name="Korlach J."/>
            <person name="Tsai Y.C."/>
        </authorList>
    </citation>
    <scope>NUCLEOTIDE SEQUENCE [LARGE SCALE GENOMIC DNA]</scope>
    <source>
        <strain evidence="6 7">KBS708</strain>
    </source>
</reference>
<dbReference type="GO" id="GO:0005737">
    <property type="term" value="C:cytoplasm"/>
    <property type="evidence" value="ECO:0007669"/>
    <property type="project" value="InterPro"/>
</dbReference>
<dbReference type="eggNOG" id="COG2201">
    <property type="taxonomic scope" value="Bacteria"/>
</dbReference>
<evidence type="ECO:0000256" key="2">
    <source>
        <dbReference type="ARBA" id="ARBA00039140"/>
    </source>
</evidence>
<evidence type="ECO:0000313" key="6">
    <source>
        <dbReference type="EMBL" id="AHG89775.1"/>
    </source>
</evidence>
<dbReference type="Pfam" id="PF01339">
    <property type="entry name" value="CheB_methylest"/>
    <property type="match status" value="1"/>
</dbReference>
<keyword evidence="7" id="KW-1185">Reference proteome</keyword>
<keyword evidence="1 4" id="KW-0378">Hydrolase</keyword>
<dbReference type="EC" id="3.1.1.61" evidence="2"/>
<evidence type="ECO:0000259" key="5">
    <source>
        <dbReference type="PROSITE" id="PS50122"/>
    </source>
</evidence>
<dbReference type="STRING" id="861299.J421_2238"/>
<dbReference type="PROSITE" id="PS50122">
    <property type="entry name" value="CHEB"/>
    <property type="match status" value="1"/>
</dbReference>
<dbReference type="AlphaFoldDB" id="W0RHH6"/>
<comment type="catalytic activity">
    <reaction evidence="3">
        <text>[protein]-L-glutamate 5-O-methyl ester + H2O = L-glutamyl-[protein] + methanol + H(+)</text>
        <dbReference type="Rhea" id="RHEA:23236"/>
        <dbReference type="Rhea" id="RHEA-COMP:10208"/>
        <dbReference type="Rhea" id="RHEA-COMP:10311"/>
        <dbReference type="ChEBI" id="CHEBI:15377"/>
        <dbReference type="ChEBI" id="CHEBI:15378"/>
        <dbReference type="ChEBI" id="CHEBI:17790"/>
        <dbReference type="ChEBI" id="CHEBI:29973"/>
        <dbReference type="ChEBI" id="CHEBI:82795"/>
        <dbReference type="EC" id="3.1.1.61"/>
    </reaction>
</comment>
<dbReference type="GO" id="GO:0008984">
    <property type="term" value="F:protein-glutamate methylesterase activity"/>
    <property type="evidence" value="ECO:0007669"/>
    <property type="project" value="UniProtKB-EC"/>
</dbReference>
<feature type="active site" evidence="4">
    <location>
        <position position="131"/>
    </location>
</feature>
<feature type="active site" evidence="4">
    <location>
        <position position="12"/>
    </location>
</feature>
<dbReference type="PATRIC" id="fig|861299.3.peg.2275"/>
<dbReference type="SUPFAM" id="SSF52738">
    <property type="entry name" value="Methylesterase CheB, C-terminal domain"/>
    <property type="match status" value="1"/>
</dbReference>
<dbReference type="CDD" id="cd16433">
    <property type="entry name" value="CheB"/>
    <property type="match status" value="1"/>
</dbReference>
<dbReference type="OrthoDB" id="9791760at2"/>
<keyword evidence="4" id="KW-0145">Chemotaxis</keyword>